<dbReference type="InterPro" id="IPR000277">
    <property type="entry name" value="Cys/Met-Metab_PyrdxlP-dep_enz"/>
</dbReference>
<dbReference type="GO" id="GO:0019346">
    <property type="term" value="P:transsulfuration"/>
    <property type="evidence" value="ECO:0007669"/>
    <property type="project" value="InterPro"/>
</dbReference>
<evidence type="ECO:0000256" key="3">
    <source>
        <dbReference type="ARBA" id="ARBA00022898"/>
    </source>
</evidence>
<dbReference type="InterPro" id="IPR006235">
    <property type="entry name" value="OAc-hSer/O-AcSer_sulfhydrylase"/>
</dbReference>
<gene>
    <name evidence="5" type="ORF">GLOINDRAFT_2744</name>
</gene>
<keyword evidence="3 4" id="KW-0663">Pyridoxal phosphate</keyword>
<evidence type="ECO:0000313" key="5">
    <source>
        <dbReference type="EMBL" id="ESA14319.1"/>
    </source>
</evidence>
<organism evidence="5">
    <name type="scientific">Rhizophagus irregularis (strain DAOM 181602 / DAOM 197198 / MUCL 43194)</name>
    <name type="common">Arbuscular mycorrhizal fungus</name>
    <name type="synonym">Glomus intraradices</name>
    <dbReference type="NCBI Taxonomy" id="747089"/>
    <lineage>
        <taxon>Eukaryota</taxon>
        <taxon>Fungi</taxon>
        <taxon>Fungi incertae sedis</taxon>
        <taxon>Mucoromycota</taxon>
        <taxon>Glomeromycotina</taxon>
        <taxon>Glomeromycetes</taxon>
        <taxon>Glomerales</taxon>
        <taxon>Glomeraceae</taxon>
        <taxon>Rhizophagus</taxon>
    </lineage>
</organism>
<dbReference type="AlphaFoldDB" id="U9U1M8"/>
<dbReference type="GO" id="GO:0030170">
    <property type="term" value="F:pyridoxal phosphate binding"/>
    <property type="evidence" value="ECO:0007669"/>
    <property type="project" value="InterPro"/>
</dbReference>
<dbReference type="PANTHER" id="PTHR43797">
    <property type="entry name" value="HOMOCYSTEINE/CYSTEINE SYNTHASE"/>
    <property type="match status" value="1"/>
</dbReference>
<reference evidence="5" key="1">
    <citation type="submission" date="2013-07" db="EMBL/GenBank/DDBJ databases">
        <title>The genome of an arbuscular mycorrhizal fungus provides insights into the evolution of the oldest plant symbiosis.</title>
        <authorList>
            <consortium name="DOE Joint Genome Institute"/>
            <person name="Tisserant E."/>
            <person name="Malbreil M."/>
            <person name="Kuo A."/>
            <person name="Kohler A."/>
            <person name="Symeonidi A."/>
            <person name="Balestrini R."/>
            <person name="Charron P."/>
            <person name="Duensing N."/>
            <person name="Frei-dit-Frey N."/>
            <person name="Gianinazzi-Pearson V."/>
            <person name="Gilbert B."/>
            <person name="Handa Y."/>
            <person name="Hijri M."/>
            <person name="Kaul R."/>
            <person name="Kawaguchi M."/>
            <person name="Krajinski F."/>
            <person name="Lammers P."/>
            <person name="Lapierre D."/>
            <person name="Masclaux F.G."/>
            <person name="Murat C."/>
            <person name="Morin E."/>
            <person name="Ndikumana S."/>
            <person name="Pagni M."/>
            <person name="Petitpierre D."/>
            <person name="Requena N."/>
            <person name="Rosikiewicz P."/>
            <person name="Riley R."/>
            <person name="Saito K."/>
            <person name="San Clemente H."/>
            <person name="Shapiro H."/>
            <person name="van Tuinen D."/>
            <person name="Becard G."/>
            <person name="Bonfante P."/>
            <person name="Paszkowski U."/>
            <person name="Shachar-Hill Y."/>
            <person name="Young J.P."/>
            <person name="Sanders I.R."/>
            <person name="Henrissat B."/>
            <person name="Rensing S.A."/>
            <person name="Grigoriev I.V."/>
            <person name="Corradi N."/>
            <person name="Roux C."/>
            <person name="Martin F."/>
        </authorList>
    </citation>
    <scope>NUCLEOTIDE SEQUENCE</scope>
    <source>
        <strain evidence="5">DAOM 197198</strain>
    </source>
</reference>
<dbReference type="GO" id="GO:0006535">
    <property type="term" value="P:cysteine biosynthetic process from serine"/>
    <property type="evidence" value="ECO:0007669"/>
    <property type="project" value="TreeGrafter"/>
</dbReference>
<dbReference type="VEuPathDB" id="FungiDB:RhiirFUN_003560"/>
<accession>U9U1M8</accession>
<evidence type="ECO:0000256" key="4">
    <source>
        <dbReference type="RuleBase" id="RU362118"/>
    </source>
</evidence>
<dbReference type="EMBL" id="KI283019">
    <property type="protein sequence ID" value="ESA14319.1"/>
    <property type="molecule type" value="Genomic_DNA"/>
</dbReference>
<dbReference type="eggNOG" id="KOG0053">
    <property type="taxonomic scope" value="Eukaryota"/>
</dbReference>
<evidence type="ECO:0008006" key="6">
    <source>
        <dbReference type="Google" id="ProtNLM"/>
    </source>
</evidence>
<dbReference type="Gene3D" id="3.40.640.10">
    <property type="entry name" value="Type I PLP-dependent aspartate aminotransferase-like (Major domain)"/>
    <property type="match status" value="1"/>
</dbReference>
<evidence type="ECO:0000256" key="2">
    <source>
        <dbReference type="ARBA" id="ARBA00022679"/>
    </source>
</evidence>
<comment type="similarity">
    <text evidence="4">Belongs to the trans-sulfuration enzymes family.</text>
</comment>
<dbReference type="GO" id="GO:0004124">
    <property type="term" value="F:cysteine synthase activity"/>
    <property type="evidence" value="ECO:0007669"/>
    <property type="project" value="TreeGrafter"/>
</dbReference>
<dbReference type="GO" id="GO:0003961">
    <property type="term" value="F:O-acetylhomoserine aminocarboxypropyltransferase activity"/>
    <property type="evidence" value="ECO:0007669"/>
    <property type="project" value="TreeGrafter"/>
</dbReference>
<dbReference type="Pfam" id="PF01053">
    <property type="entry name" value="Cys_Met_Meta_PP"/>
    <property type="match status" value="1"/>
</dbReference>
<dbReference type="GO" id="GO:0005737">
    <property type="term" value="C:cytoplasm"/>
    <property type="evidence" value="ECO:0007669"/>
    <property type="project" value="TreeGrafter"/>
</dbReference>
<sequence length="176" mass="19730">MLAISGQRMAALEGGSNAISTSSDFEAICKVAHDVKIPVTVDNTSLINLILYIGRYFINPIEHGADIVYNRLWNNNRGIMIDGGKSPWNNGGFTIFTNPSSDYHGLIYWDIFGYNAFTTKARSEIMRNVGPCQNPFGSFLLIQGFEALSLRVHTVYTQAENVLELEKWFESRDDVL</sequence>
<evidence type="ECO:0000256" key="1">
    <source>
        <dbReference type="ARBA" id="ARBA00001933"/>
    </source>
</evidence>
<proteinExistence type="inferred from homology"/>
<dbReference type="SUPFAM" id="SSF53383">
    <property type="entry name" value="PLP-dependent transferases"/>
    <property type="match status" value="1"/>
</dbReference>
<dbReference type="HOGENOM" id="CLU_1525964_0_0_1"/>
<dbReference type="InterPro" id="IPR015424">
    <property type="entry name" value="PyrdxlP-dep_Trfase"/>
</dbReference>
<comment type="cofactor">
    <cofactor evidence="1 4">
        <name>pyridoxal 5'-phosphate</name>
        <dbReference type="ChEBI" id="CHEBI:597326"/>
    </cofactor>
</comment>
<name>U9U1M8_RHIID</name>
<protein>
    <recommendedName>
        <fullName evidence="6">PLP-dependent transferase</fullName>
    </recommendedName>
</protein>
<dbReference type="GO" id="GO:0071269">
    <property type="term" value="P:L-homocysteine biosynthetic process"/>
    <property type="evidence" value="ECO:0007669"/>
    <property type="project" value="TreeGrafter"/>
</dbReference>
<keyword evidence="2" id="KW-0808">Transferase</keyword>
<dbReference type="PANTHER" id="PTHR43797:SF2">
    <property type="entry name" value="HOMOCYSTEINE_CYSTEINE SYNTHASE"/>
    <property type="match status" value="1"/>
</dbReference>
<dbReference type="InterPro" id="IPR015421">
    <property type="entry name" value="PyrdxlP-dep_Trfase_major"/>
</dbReference>